<dbReference type="AlphaFoldDB" id="A0A182PWN9"/>
<feature type="domain" description="THAP9-like helix-turn-helix" evidence="1">
    <location>
        <begin position="2"/>
        <end position="64"/>
    </location>
</feature>
<evidence type="ECO:0008006" key="5">
    <source>
        <dbReference type="Google" id="ProtNLM"/>
    </source>
</evidence>
<dbReference type="InterPro" id="IPR048365">
    <property type="entry name" value="TNP-like_RNaseH_N"/>
</dbReference>
<feature type="domain" description="Transposable element P transposase-like RNase H" evidence="2">
    <location>
        <begin position="73"/>
        <end position="188"/>
    </location>
</feature>
<dbReference type="VEuPathDB" id="VectorBase:AEPI011376"/>
<evidence type="ECO:0000313" key="3">
    <source>
        <dbReference type="EnsemblMetazoa" id="AEPI011376-PA"/>
    </source>
</evidence>
<keyword evidence="4" id="KW-1185">Reference proteome</keyword>
<dbReference type="InterPro" id="IPR021896">
    <property type="entry name" value="THAP9-like_HTH"/>
</dbReference>
<evidence type="ECO:0000259" key="2">
    <source>
        <dbReference type="Pfam" id="PF21787"/>
    </source>
</evidence>
<sequence length="241" mass="28385">MKNMLKNTLSSNQIDLIMKEKKRVRWTKDEVSSAMTLRYFGKRAYDYMLKDLNYPLPSISTLQKYARHINLREGILEDVLVFMGNFVTSLKRKDAKCILSFDEMKIQYTIEYDSSVDEVIGPHNYIQVVMARGVFKNWKQPIYIGFDKKMTREILVDIIKKLHNKAINVVGVVSDNCSSNISCWKELGVLDFRAPYFEHPAIWIYLAKSVKMYDVQQSFYLVLHLLHYDVTCQMKKIWQIL</sequence>
<name>A0A182PWN9_9DIPT</name>
<evidence type="ECO:0000313" key="4">
    <source>
        <dbReference type="Proteomes" id="UP000075885"/>
    </source>
</evidence>
<dbReference type="Pfam" id="PF21787">
    <property type="entry name" value="TNP-like_RNaseH_N"/>
    <property type="match status" value="1"/>
</dbReference>
<organism evidence="3 4">
    <name type="scientific">Anopheles epiroticus</name>
    <dbReference type="NCBI Taxonomy" id="199890"/>
    <lineage>
        <taxon>Eukaryota</taxon>
        <taxon>Metazoa</taxon>
        <taxon>Ecdysozoa</taxon>
        <taxon>Arthropoda</taxon>
        <taxon>Hexapoda</taxon>
        <taxon>Insecta</taxon>
        <taxon>Pterygota</taxon>
        <taxon>Neoptera</taxon>
        <taxon>Endopterygota</taxon>
        <taxon>Diptera</taxon>
        <taxon>Nematocera</taxon>
        <taxon>Culicoidea</taxon>
        <taxon>Culicidae</taxon>
        <taxon>Anophelinae</taxon>
        <taxon>Anopheles</taxon>
    </lineage>
</organism>
<reference evidence="4" key="1">
    <citation type="submission" date="2013-03" db="EMBL/GenBank/DDBJ databases">
        <title>The Genome Sequence of Anopheles epiroticus epiroticus2.</title>
        <authorList>
            <consortium name="The Broad Institute Genomics Platform"/>
            <person name="Neafsey D.E."/>
            <person name="Howell P."/>
            <person name="Walker B."/>
            <person name="Young S.K."/>
            <person name="Zeng Q."/>
            <person name="Gargeya S."/>
            <person name="Fitzgerald M."/>
            <person name="Haas B."/>
            <person name="Abouelleil A."/>
            <person name="Allen A.W."/>
            <person name="Alvarado L."/>
            <person name="Arachchi H.M."/>
            <person name="Berlin A.M."/>
            <person name="Chapman S.B."/>
            <person name="Gainer-Dewar J."/>
            <person name="Goldberg J."/>
            <person name="Griggs A."/>
            <person name="Gujja S."/>
            <person name="Hansen M."/>
            <person name="Howarth C."/>
            <person name="Imamovic A."/>
            <person name="Ireland A."/>
            <person name="Larimer J."/>
            <person name="McCowan C."/>
            <person name="Murphy C."/>
            <person name="Pearson M."/>
            <person name="Poon T.W."/>
            <person name="Priest M."/>
            <person name="Roberts A."/>
            <person name="Saif S."/>
            <person name="Shea T."/>
            <person name="Sisk P."/>
            <person name="Sykes S."/>
            <person name="Wortman J."/>
            <person name="Nusbaum C."/>
            <person name="Birren B."/>
        </authorList>
    </citation>
    <scope>NUCLEOTIDE SEQUENCE [LARGE SCALE GENOMIC DNA]</scope>
    <source>
        <strain evidence="4">Epiroticus2</strain>
    </source>
</reference>
<dbReference type="STRING" id="199890.A0A182PWN9"/>
<dbReference type="EnsemblMetazoa" id="AEPI011376-RA">
    <property type="protein sequence ID" value="AEPI011376-PA"/>
    <property type="gene ID" value="AEPI011376"/>
</dbReference>
<protein>
    <recommendedName>
        <fullName evidence="5">DUF659 domain-containing protein</fullName>
    </recommendedName>
</protein>
<evidence type="ECO:0000259" key="1">
    <source>
        <dbReference type="Pfam" id="PF12017"/>
    </source>
</evidence>
<dbReference type="Pfam" id="PF12017">
    <property type="entry name" value="Tnp_P_element"/>
    <property type="match status" value="1"/>
</dbReference>
<reference evidence="3" key="2">
    <citation type="submission" date="2020-05" db="UniProtKB">
        <authorList>
            <consortium name="EnsemblMetazoa"/>
        </authorList>
    </citation>
    <scope>IDENTIFICATION</scope>
    <source>
        <strain evidence="3">Epiroticus2</strain>
    </source>
</reference>
<dbReference type="Proteomes" id="UP000075885">
    <property type="component" value="Unassembled WGS sequence"/>
</dbReference>
<accession>A0A182PWN9</accession>
<proteinExistence type="predicted"/>